<dbReference type="PANTHER" id="PTHR45138:SF9">
    <property type="entry name" value="DIGUANYLATE CYCLASE DGCM-RELATED"/>
    <property type="match status" value="1"/>
</dbReference>
<dbReference type="FunFam" id="3.30.70.270:FF:000001">
    <property type="entry name" value="Diguanylate cyclase domain protein"/>
    <property type="match status" value="1"/>
</dbReference>
<dbReference type="InterPro" id="IPR043128">
    <property type="entry name" value="Rev_trsase/Diguanyl_cyclase"/>
</dbReference>
<dbReference type="InterPro" id="IPR050469">
    <property type="entry name" value="Diguanylate_Cyclase"/>
</dbReference>
<evidence type="ECO:0000259" key="5">
    <source>
        <dbReference type="PROSITE" id="PS50112"/>
    </source>
</evidence>
<evidence type="ECO:0000256" key="2">
    <source>
        <dbReference type="ARBA" id="ARBA00034247"/>
    </source>
</evidence>
<feature type="domain" description="GGDEF" evidence="7">
    <location>
        <begin position="521"/>
        <end position="654"/>
    </location>
</feature>
<dbReference type="InterPro" id="IPR000160">
    <property type="entry name" value="GGDEF_dom"/>
</dbReference>
<evidence type="ECO:0000256" key="3">
    <source>
        <dbReference type="SAM" id="Coils"/>
    </source>
</evidence>
<dbReference type="Proteomes" id="UP000238326">
    <property type="component" value="Unassembled WGS sequence"/>
</dbReference>
<feature type="domain" description="PAC" evidence="6">
    <location>
        <begin position="416"/>
        <end position="468"/>
    </location>
</feature>
<dbReference type="Pfam" id="PF00989">
    <property type="entry name" value="PAS"/>
    <property type="match status" value="1"/>
</dbReference>
<dbReference type="CDD" id="cd00130">
    <property type="entry name" value="PAS"/>
    <property type="match status" value="1"/>
</dbReference>
<keyword evidence="3" id="KW-0175">Coiled coil</keyword>
<evidence type="ECO:0000256" key="1">
    <source>
        <dbReference type="ARBA" id="ARBA00012528"/>
    </source>
</evidence>
<dbReference type="InterPro" id="IPR000014">
    <property type="entry name" value="PAS"/>
</dbReference>
<comment type="catalytic activity">
    <reaction evidence="2">
        <text>2 GTP = 3',3'-c-di-GMP + 2 diphosphate</text>
        <dbReference type="Rhea" id="RHEA:24898"/>
        <dbReference type="ChEBI" id="CHEBI:33019"/>
        <dbReference type="ChEBI" id="CHEBI:37565"/>
        <dbReference type="ChEBI" id="CHEBI:58805"/>
        <dbReference type="EC" id="2.7.7.65"/>
    </reaction>
</comment>
<dbReference type="NCBIfam" id="TIGR00254">
    <property type="entry name" value="GGDEF"/>
    <property type="match status" value="1"/>
</dbReference>
<dbReference type="PROSITE" id="PS50887">
    <property type="entry name" value="GGDEF"/>
    <property type="match status" value="1"/>
</dbReference>
<dbReference type="InterPro" id="IPR035965">
    <property type="entry name" value="PAS-like_dom_sf"/>
</dbReference>
<dbReference type="GO" id="GO:0043709">
    <property type="term" value="P:cell adhesion involved in single-species biofilm formation"/>
    <property type="evidence" value="ECO:0007669"/>
    <property type="project" value="TreeGrafter"/>
</dbReference>
<dbReference type="SMART" id="SM00267">
    <property type="entry name" value="GGDEF"/>
    <property type="match status" value="1"/>
</dbReference>
<dbReference type="SMART" id="SM00091">
    <property type="entry name" value="PAS"/>
    <property type="match status" value="1"/>
</dbReference>
<dbReference type="GO" id="GO:0005886">
    <property type="term" value="C:plasma membrane"/>
    <property type="evidence" value="ECO:0007669"/>
    <property type="project" value="TreeGrafter"/>
</dbReference>
<evidence type="ECO:0000313" key="8">
    <source>
        <dbReference type="EMBL" id="PRD69327.1"/>
    </source>
</evidence>
<dbReference type="GO" id="GO:0006355">
    <property type="term" value="P:regulation of DNA-templated transcription"/>
    <property type="evidence" value="ECO:0007669"/>
    <property type="project" value="InterPro"/>
</dbReference>
<dbReference type="EC" id="2.7.7.65" evidence="1"/>
<dbReference type="InterPro" id="IPR001610">
    <property type="entry name" value="PAC"/>
</dbReference>
<keyword evidence="4" id="KW-0812">Transmembrane</keyword>
<dbReference type="Pfam" id="PF00990">
    <property type="entry name" value="GGDEF"/>
    <property type="match status" value="1"/>
</dbReference>
<proteinExistence type="predicted"/>
<dbReference type="NCBIfam" id="TIGR00229">
    <property type="entry name" value="sensory_box"/>
    <property type="match status" value="1"/>
</dbReference>
<feature type="transmembrane region" description="Helical" evidence="4">
    <location>
        <begin position="24"/>
        <end position="43"/>
    </location>
</feature>
<dbReference type="RefSeq" id="WP_105729158.1">
    <property type="nucleotide sequence ID" value="NZ_PVLR01000016.1"/>
</dbReference>
<gene>
    <name evidence="8" type="ORF">C6P61_06725</name>
</gene>
<dbReference type="SMART" id="SM00086">
    <property type="entry name" value="PAC"/>
    <property type="match status" value="1"/>
</dbReference>
<feature type="coiled-coil region" evidence="3">
    <location>
        <begin position="459"/>
        <end position="490"/>
    </location>
</feature>
<sequence>MVTMPKIFSGEPSPVHPSLQPSLFKIYGALLVFFMVLGGWLAFDLQKGYVKVLADQSYRAMQRSQIIGQSFRTQVLATDYVLRDLLGRIQPQDIVYPDYDRNHAQRMTQLLKEKSDTVPDFFLVVFNKDCVFTATESGDHTGASSKPALCEARKAHAGPGPLVSYVSGAKSASGSSVLMLSRNFTSPTGDFQGGVMAVMELEKAQHWFDSLNLESGDSIALLDDAQILLARRPLLEKSMEEKATDLSIPGPLISTAAQSAALTRLDLDGSERIFGFSQIEGFPFFVAFGFDKSGVIEEWQHRAVELTTGFCILLLLALAVARSQWTMLHQREELRSSEEHFRMLAENMADLVWCTDAQMQFTYVNAADQRVRGFAREEVVGTHIMDNLTPQGKDIFATILQERRELELSSHHGLVLKYELPMNLKNGGEVWIEMTSVPIYDSHGRISGYQGVGRDVSKRRQHETNLLQSKQQLEEQLLEAAEETSALHELATHDALTGLYNRRFLDATLPREFARAKRDGDRLAVIMLDLDHFKLVNDNFSHAAGDKVLVTLADLMKAGARESDLICRYGGEEFAVIMPGMSVDQALERVESWRRQLEEMLVVYGDFKISITLSAGVAVFPDQGDSPGLLLALADQMLYKSKKEGRNRISVCSL</sequence>
<dbReference type="PROSITE" id="PS50113">
    <property type="entry name" value="PAC"/>
    <property type="match status" value="1"/>
</dbReference>
<dbReference type="EMBL" id="PVLR01000016">
    <property type="protein sequence ID" value="PRD69327.1"/>
    <property type="molecule type" value="Genomic_DNA"/>
</dbReference>
<name>A0A2S9KFY8_9BURK</name>
<keyword evidence="4" id="KW-0472">Membrane</keyword>
<dbReference type="InterPro" id="IPR000700">
    <property type="entry name" value="PAS-assoc_C"/>
</dbReference>
<comment type="caution">
    <text evidence="8">The sequence shown here is derived from an EMBL/GenBank/DDBJ whole genome shotgun (WGS) entry which is preliminary data.</text>
</comment>
<dbReference type="CDD" id="cd01949">
    <property type="entry name" value="GGDEF"/>
    <property type="match status" value="1"/>
</dbReference>
<dbReference type="SUPFAM" id="SSF55785">
    <property type="entry name" value="PYP-like sensor domain (PAS domain)"/>
    <property type="match status" value="1"/>
</dbReference>
<dbReference type="AlphaFoldDB" id="A0A2S9KFY8"/>
<dbReference type="Gene3D" id="3.30.450.20">
    <property type="entry name" value="PAS domain"/>
    <property type="match status" value="3"/>
</dbReference>
<feature type="domain" description="PAS" evidence="5">
    <location>
        <begin position="337"/>
        <end position="407"/>
    </location>
</feature>
<dbReference type="OrthoDB" id="9813903at2"/>
<dbReference type="CDD" id="cd12915">
    <property type="entry name" value="PDC2_DGC_like"/>
    <property type="match status" value="1"/>
</dbReference>
<dbReference type="PROSITE" id="PS50112">
    <property type="entry name" value="PAS"/>
    <property type="match status" value="1"/>
</dbReference>
<dbReference type="GO" id="GO:0052621">
    <property type="term" value="F:diguanylate cyclase activity"/>
    <property type="evidence" value="ECO:0007669"/>
    <property type="project" value="UniProtKB-EC"/>
</dbReference>
<dbReference type="PANTHER" id="PTHR45138">
    <property type="entry name" value="REGULATORY COMPONENTS OF SENSORY TRANSDUCTION SYSTEM"/>
    <property type="match status" value="1"/>
</dbReference>
<accession>A0A2S9KFY8</accession>
<evidence type="ECO:0000259" key="6">
    <source>
        <dbReference type="PROSITE" id="PS50113"/>
    </source>
</evidence>
<protein>
    <recommendedName>
        <fullName evidence="1">diguanylate cyclase</fullName>
        <ecNumber evidence="1">2.7.7.65</ecNumber>
    </recommendedName>
</protein>
<dbReference type="Gene3D" id="3.30.70.270">
    <property type="match status" value="1"/>
</dbReference>
<dbReference type="InterPro" id="IPR029787">
    <property type="entry name" value="Nucleotide_cyclase"/>
</dbReference>
<reference evidence="8 9" key="1">
    <citation type="submission" date="2018-03" db="EMBL/GenBank/DDBJ databases">
        <title>Comparative genomics illustrates the genes involved in a hyperalkaliphilic mechanisms of Serpentinomonas isolated from highly-alkaline calcium-rich serpentinized springs.</title>
        <authorList>
            <person name="Suzuki S."/>
            <person name="Ishii S."/>
            <person name="Walworth N."/>
            <person name="Bird L."/>
            <person name="Kuenen J.G."/>
            <person name="Nealson K.H."/>
        </authorList>
    </citation>
    <scope>NUCLEOTIDE SEQUENCE [LARGE SCALE GENOMIC DNA]</scope>
    <source>
        <strain evidence="8 9">83</strain>
    </source>
</reference>
<evidence type="ECO:0000256" key="4">
    <source>
        <dbReference type="SAM" id="Phobius"/>
    </source>
</evidence>
<evidence type="ECO:0000313" key="9">
    <source>
        <dbReference type="Proteomes" id="UP000238326"/>
    </source>
</evidence>
<dbReference type="InterPro" id="IPR013767">
    <property type="entry name" value="PAS_fold"/>
</dbReference>
<organism evidence="8 9">
    <name type="scientific">Malikia spinosa</name>
    <dbReference type="NCBI Taxonomy" id="86180"/>
    <lineage>
        <taxon>Bacteria</taxon>
        <taxon>Pseudomonadati</taxon>
        <taxon>Pseudomonadota</taxon>
        <taxon>Betaproteobacteria</taxon>
        <taxon>Burkholderiales</taxon>
        <taxon>Comamonadaceae</taxon>
        <taxon>Malikia</taxon>
    </lineage>
</organism>
<dbReference type="GO" id="GO:1902201">
    <property type="term" value="P:negative regulation of bacterial-type flagellum-dependent cell motility"/>
    <property type="evidence" value="ECO:0007669"/>
    <property type="project" value="TreeGrafter"/>
</dbReference>
<keyword evidence="9" id="KW-1185">Reference proteome</keyword>
<keyword evidence="4" id="KW-1133">Transmembrane helix</keyword>
<evidence type="ECO:0000259" key="7">
    <source>
        <dbReference type="PROSITE" id="PS50887"/>
    </source>
</evidence>
<dbReference type="SUPFAM" id="SSF55073">
    <property type="entry name" value="Nucleotide cyclase"/>
    <property type="match status" value="1"/>
</dbReference>